<proteinExistence type="predicted"/>
<evidence type="ECO:0000256" key="3">
    <source>
        <dbReference type="ARBA" id="ARBA00022691"/>
    </source>
</evidence>
<keyword evidence="3" id="KW-0949">S-adenosyl-L-methionine</keyword>
<protein>
    <recommendedName>
        <fullName evidence="6">Site-specific DNA-methyltransferase (adenine-specific)</fullName>
    </recommendedName>
</protein>
<sequence length="266" mass="30157">MHKYSKAPLPFLGQKCNWLKLINTLDFTDKIVIDLFGGSGLLSHTIQQNNPTATVIWNDFDDYQSRLNQIKATESLRQSLLQFDTQLTKAQRIDAKTQQSIIEVIQAASSADYITISSWLLFSGNYAHSFNELISKGWYFRVTKGELNCEGYLDGVKRVQTDFKALLNEYKNHDNVVFVADPPYIMTNQQGYAPGKNDAHFRLGDAIHLMRELKDQKALLFSSTKSETDDLLKALDIGITKRTPLITSAGAGKTYTDLLYQMNWVD</sequence>
<dbReference type="InterPro" id="IPR029063">
    <property type="entry name" value="SAM-dependent_MTases_sf"/>
</dbReference>
<keyword evidence="2" id="KW-0808">Transferase</keyword>
<reference evidence="5" key="1">
    <citation type="journal article" date="2019" name="Int. J. Syst. Evol. Microbiol.">
        <title>The Global Catalogue of Microorganisms (GCM) 10K type strain sequencing project: providing services to taxonomists for standard genome sequencing and annotation.</title>
        <authorList>
            <consortium name="The Broad Institute Genomics Platform"/>
            <consortium name="The Broad Institute Genome Sequencing Center for Infectious Disease"/>
            <person name="Wu L."/>
            <person name="Ma J."/>
        </authorList>
    </citation>
    <scope>NUCLEOTIDE SEQUENCE [LARGE SCALE GENOMIC DNA]</scope>
    <source>
        <strain evidence="5">JCM 18424</strain>
    </source>
</reference>
<dbReference type="InterPro" id="IPR012327">
    <property type="entry name" value="MeTrfase_D12"/>
</dbReference>
<evidence type="ECO:0000313" key="5">
    <source>
        <dbReference type="Proteomes" id="UP001500631"/>
    </source>
</evidence>
<dbReference type="RefSeq" id="WP_345668011.1">
    <property type="nucleotide sequence ID" value="NZ_BAABKE010000007.1"/>
</dbReference>
<dbReference type="EMBL" id="BAABKE010000007">
    <property type="protein sequence ID" value="GAA5102779.1"/>
    <property type="molecule type" value="Genomic_DNA"/>
</dbReference>
<accession>A0ABP9MXY3</accession>
<evidence type="ECO:0000313" key="4">
    <source>
        <dbReference type="EMBL" id="GAA5102779.1"/>
    </source>
</evidence>
<keyword evidence="1" id="KW-0489">Methyltransferase</keyword>
<evidence type="ECO:0000256" key="1">
    <source>
        <dbReference type="ARBA" id="ARBA00022603"/>
    </source>
</evidence>
<dbReference type="Gene3D" id="3.40.50.150">
    <property type="entry name" value="Vaccinia Virus protein VP39"/>
    <property type="match status" value="1"/>
</dbReference>
<dbReference type="Pfam" id="PF02086">
    <property type="entry name" value="MethyltransfD12"/>
    <property type="match status" value="1"/>
</dbReference>
<keyword evidence="5" id="KW-1185">Reference proteome</keyword>
<dbReference type="Proteomes" id="UP001500631">
    <property type="component" value="Unassembled WGS sequence"/>
</dbReference>
<organism evidence="4 5">
    <name type="scientific">Wohlfahrtiimonas larvae</name>
    <dbReference type="NCBI Taxonomy" id="1157986"/>
    <lineage>
        <taxon>Bacteria</taxon>
        <taxon>Pseudomonadati</taxon>
        <taxon>Pseudomonadota</taxon>
        <taxon>Gammaproteobacteria</taxon>
        <taxon>Cardiobacteriales</taxon>
        <taxon>Ignatzschineriaceae</taxon>
        <taxon>Wohlfahrtiimonas</taxon>
    </lineage>
</organism>
<evidence type="ECO:0008006" key="6">
    <source>
        <dbReference type="Google" id="ProtNLM"/>
    </source>
</evidence>
<comment type="caution">
    <text evidence="4">The sequence shown here is derived from an EMBL/GenBank/DDBJ whole genome shotgun (WGS) entry which is preliminary data.</text>
</comment>
<evidence type="ECO:0000256" key="2">
    <source>
        <dbReference type="ARBA" id="ARBA00022679"/>
    </source>
</evidence>
<name>A0ABP9MXY3_9GAMM</name>
<gene>
    <name evidence="4" type="ORF">GCM10023338_20510</name>
</gene>
<dbReference type="SUPFAM" id="SSF53335">
    <property type="entry name" value="S-adenosyl-L-methionine-dependent methyltransferases"/>
    <property type="match status" value="1"/>
</dbReference>